<dbReference type="InterPro" id="IPR044043">
    <property type="entry name" value="VanA_C_cat"/>
</dbReference>
<name>A0ABT6CPR1_9SPHN</name>
<evidence type="ECO:0000313" key="8">
    <source>
        <dbReference type="Proteomes" id="UP001222770"/>
    </source>
</evidence>
<protein>
    <submittedName>
        <fullName evidence="7">Rieske 2Fe-2S domain-containing protein</fullName>
    </submittedName>
</protein>
<keyword evidence="1" id="KW-0001">2Fe-2S</keyword>
<dbReference type="RefSeq" id="WP_277280989.1">
    <property type="nucleotide sequence ID" value="NZ_JAROCY010000065.1"/>
</dbReference>
<dbReference type="InterPro" id="IPR017941">
    <property type="entry name" value="Rieske_2Fe-2S"/>
</dbReference>
<evidence type="ECO:0000256" key="3">
    <source>
        <dbReference type="ARBA" id="ARBA00023002"/>
    </source>
</evidence>
<dbReference type="InterPro" id="IPR036922">
    <property type="entry name" value="Rieske_2Fe-2S_sf"/>
</dbReference>
<evidence type="ECO:0000256" key="2">
    <source>
        <dbReference type="ARBA" id="ARBA00022723"/>
    </source>
</evidence>
<keyword evidence="8" id="KW-1185">Reference proteome</keyword>
<keyword evidence="2" id="KW-0479">Metal-binding</keyword>
<evidence type="ECO:0000259" key="6">
    <source>
        <dbReference type="PROSITE" id="PS51296"/>
    </source>
</evidence>
<accession>A0ABT6CPR1</accession>
<dbReference type="Pfam" id="PF19112">
    <property type="entry name" value="VanA_C"/>
    <property type="match status" value="1"/>
</dbReference>
<dbReference type="SUPFAM" id="SSF55961">
    <property type="entry name" value="Bet v1-like"/>
    <property type="match status" value="1"/>
</dbReference>
<dbReference type="PANTHER" id="PTHR21266">
    <property type="entry name" value="IRON-SULFUR DOMAIN CONTAINING PROTEIN"/>
    <property type="match status" value="1"/>
</dbReference>
<organism evidence="7 8">
    <name type="scientific">Novosphingobium cyanobacteriorum</name>
    <dbReference type="NCBI Taxonomy" id="3024215"/>
    <lineage>
        <taxon>Bacteria</taxon>
        <taxon>Pseudomonadati</taxon>
        <taxon>Pseudomonadota</taxon>
        <taxon>Alphaproteobacteria</taxon>
        <taxon>Sphingomonadales</taxon>
        <taxon>Sphingomonadaceae</taxon>
        <taxon>Novosphingobium</taxon>
    </lineage>
</organism>
<keyword evidence="4" id="KW-0408">Iron</keyword>
<dbReference type="PANTHER" id="PTHR21266:SF60">
    <property type="entry name" value="3-KETOSTEROID-9-ALPHA-MONOOXYGENASE, OXYGENASE COMPONENT"/>
    <property type="match status" value="1"/>
</dbReference>
<evidence type="ECO:0000256" key="5">
    <source>
        <dbReference type="ARBA" id="ARBA00023014"/>
    </source>
</evidence>
<dbReference type="Gene3D" id="3.90.380.10">
    <property type="entry name" value="Naphthalene 1,2-dioxygenase Alpha Subunit, Chain A, domain 1"/>
    <property type="match status" value="1"/>
</dbReference>
<dbReference type="PROSITE" id="PS51296">
    <property type="entry name" value="RIESKE"/>
    <property type="match status" value="1"/>
</dbReference>
<evidence type="ECO:0000313" key="7">
    <source>
        <dbReference type="EMBL" id="MDF8335916.1"/>
    </source>
</evidence>
<dbReference type="Pfam" id="PF00355">
    <property type="entry name" value="Rieske"/>
    <property type="match status" value="1"/>
</dbReference>
<dbReference type="Gene3D" id="2.102.10.10">
    <property type="entry name" value="Rieske [2Fe-2S] iron-sulphur domain"/>
    <property type="match status" value="1"/>
</dbReference>
<proteinExistence type="predicted"/>
<gene>
    <name evidence="7" type="ORF">POM99_22175</name>
</gene>
<reference evidence="7 8" key="1">
    <citation type="submission" date="2023-03" db="EMBL/GenBank/DDBJ databases">
        <title>Novosphingobium cyanobacteriorum sp. nov., isolated from a eutrophic reservoir during the Microcystis bloom period.</title>
        <authorList>
            <person name="Kang M."/>
            <person name="Le V."/>
            <person name="Ko S.-R."/>
            <person name="Lee S.-A."/>
            <person name="Ahn C.-Y."/>
        </authorList>
    </citation>
    <scope>NUCLEOTIDE SEQUENCE [LARGE SCALE GENOMIC DNA]</scope>
    <source>
        <strain evidence="7 8">HBC54</strain>
    </source>
</reference>
<keyword evidence="3" id="KW-0560">Oxidoreductase</keyword>
<sequence length="178" mass="19715">MTWLRNAWYMAGWADEVGEFGLTRKIIDQPVFVFRKQDGSLGALLDRCPHRFAPLSKGERDGDNVVCGYHGLAFSPEGKCVRNPFAERIPSGSDIPTFAAVERDGIVWLWAGTPESADVALIPDFSFIPDTDHSRTVHGYTLMQANYQYGTDNLLDLSHIEFVHRGTFACAATTTMAG</sequence>
<comment type="caution">
    <text evidence="7">The sequence shown here is derived from an EMBL/GenBank/DDBJ whole genome shotgun (WGS) entry which is preliminary data.</text>
</comment>
<evidence type="ECO:0000256" key="1">
    <source>
        <dbReference type="ARBA" id="ARBA00022714"/>
    </source>
</evidence>
<keyword evidence="5" id="KW-0411">Iron-sulfur</keyword>
<evidence type="ECO:0000256" key="4">
    <source>
        <dbReference type="ARBA" id="ARBA00023004"/>
    </source>
</evidence>
<dbReference type="EMBL" id="JAROCY010000065">
    <property type="protein sequence ID" value="MDF8335916.1"/>
    <property type="molecule type" value="Genomic_DNA"/>
</dbReference>
<dbReference type="InterPro" id="IPR050584">
    <property type="entry name" value="Cholesterol_7-desaturase"/>
</dbReference>
<feature type="domain" description="Rieske" evidence="6">
    <location>
        <begin position="8"/>
        <end position="109"/>
    </location>
</feature>
<dbReference type="SUPFAM" id="SSF50022">
    <property type="entry name" value="ISP domain"/>
    <property type="match status" value="1"/>
</dbReference>
<dbReference type="Proteomes" id="UP001222770">
    <property type="component" value="Unassembled WGS sequence"/>
</dbReference>